<evidence type="ECO:0000256" key="1">
    <source>
        <dbReference type="SAM" id="MobiDB-lite"/>
    </source>
</evidence>
<dbReference type="GO" id="GO:0008270">
    <property type="term" value="F:zinc ion binding"/>
    <property type="evidence" value="ECO:0007669"/>
    <property type="project" value="InterPro"/>
</dbReference>
<feature type="region of interest" description="Disordered" evidence="1">
    <location>
        <begin position="1"/>
        <end position="48"/>
    </location>
</feature>
<keyword evidence="4" id="KW-1185">Reference proteome</keyword>
<evidence type="ECO:0000313" key="4">
    <source>
        <dbReference type="Proteomes" id="UP000054270"/>
    </source>
</evidence>
<protein>
    <recommendedName>
        <fullName evidence="2">TRIP4/RQT4 C2HC5-type zinc finger domain-containing protein</fullName>
    </recommendedName>
</protein>
<dbReference type="GO" id="GO:0180022">
    <property type="term" value="C:RQC-trigger complex"/>
    <property type="evidence" value="ECO:0007669"/>
    <property type="project" value="InterPro"/>
</dbReference>
<dbReference type="InterPro" id="IPR009349">
    <property type="entry name" value="TRIP4/RQT4_C2HC5_Znf"/>
</dbReference>
<feature type="region of interest" description="Disordered" evidence="1">
    <location>
        <begin position="254"/>
        <end position="295"/>
    </location>
</feature>
<gene>
    <name evidence="3" type="ORF">HYPSUDRAFT_146946</name>
</gene>
<sequence length="295" mass="31405">MSRNTAWSKHNSSLPSDRIKSTTKGAPNVAKPKGKAKQQPPDDPPKSTQVRRLEALLAGATTAAGTARDPAGGCFCLARDHALSPYAPLCRACGLILCTVNQPYFCCPHCQSALLSPAAHEALITRLNTDLTVQIEREIAERERAVEEAQRAAGAFPTLMGAIPIAQPAPAPPPPRQTHKVMSLTGSRRGGVLVSSYTTTPVVSRPASRDDSPKEIEEIVNRVPPPPSIPPCALRAPGATRPWENLLDESVTYQLPARLGDDADGPQSSSRRKRGGKSKAQGKENASNPSSRPDP</sequence>
<reference evidence="4" key="1">
    <citation type="submission" date="2014-04" db="EMBL/GenBank/DDBJ databases">
        <title>Evolutionary Origins and Diversification of the Mycorrhizal Mutualists.</title>
        <authorList>
            <consortium name="DOE Joint Genome Institute"/>
            <consortium name="Mycorrhizal Genomics Consortium"/>
            <person name="Kohler A."/>
            <person name="Kuo A."/>
            <person name="Nagy L.G."/>
            <person name="Floudas D."/>
            <person name="Copeland A."/>
            <person name="Barry K.W."/>
            <person name="Cichocki N."/>
            <person name="Veneault-Fourrey C."/>
            <person name="LaButti K."/>
            <person name="Lindquist E.A."/>
            <person name="Lipzen A."/>
            <person name="Lundell T."/>
            <person name="Morin E."/>
            <person name="Murat C."/>
            <person name="Riley R."/>
            <person name="Ohm R."/>
            <person name="Sun H."/>
            <person name="Tunlid A."/>
            <person name="Henrissat B."/>
            <person name="Grigoriev I.V."/>
            <person name="Hibbett D.S."/>
            <person name="Martin F."/>
        </authorList>
    </citation>
    <scope>NUCLEOTIDE SEQUENCE [LARGE SCALE GENOMIC DNA]</scope>
    <source>
        <strain evidence="4">FD-334 SS-4</strain>
    </source>
</reference>
<dbReference type="GO" id="GO:0072344">
    <property type="term" value="P:rescue of stalled ribosome"/>
    <property type="evidence" value="ECO:0007669"/>
    <property type="project" value="InterPro"/>
</dbReference>
<dbReference type="OrthoDB" id="338816at2759"/>
<dbReference type="EMBL" id="KN817610">
    <property type="protein sequence ID" value="KJA17045.1"/>
    <property type="molecule type" value="Genomic_DNA"/>
</dbReference>
<organism evidence="3 4">
    <name type="scientific">Hypholoma sublateritium (strain FD-334 SS-4)</name>
    <dbReference type="NCBI Taxonomy" id="945553"/>
    <lineage>
        <taxon>Eukaryota</taxon>
        <taxon>Fungi</taxon>
        <taxon>Dikarya</taxon>
        <taxon>Basidiomycota</taxon>
        <taxon>Agaricomycotina</taxon>
        <taxon>Agaricomycetes</taxon>
        <taxon>Agaricomycetidae</taxon>
        <taxon>Agaricales</taxon>
        <taxon>Agaricineae</taxon>
        <taxon>Strophariaceae</taxon>
        <taxon>Hypholoma</taxon>
    </lineage>
</organism>
<dbReference type="STRING" id="945553.A0A0D2P9J6"/>
<name>A0A0D2P9J6_HYPSF</name>
<dbReference type="Pfam" id="PF06221">
    <property type="entry name" value="zf-C2HC5"/>
    <property type="match status" value="1"/>
</dbReference>
<feature type="compositionally biased region" description="Polar residues" evidence="1">
    <location>
        <begin position="1"/>
        <end position="15"/>
    </location>
</feature>
<evidence type="ECO:0000259" key="2">
    <source>
        <dbReference type="Pfam" id="PF06221"/>
    </source>
</evidence>
<dbReference type="GO" id="GO:0005634">
    <property type="term" value="C:nucleus"/>
    <property type="evidence" value="ECO:0007669"/>
    <property type="project" value="InterPro"/>
</dbReference>
<evidence type="ECO:0000313" key="3">
    <source>
        <dbReference type="EMBL" id="KJA17045.1"/>
    </source>
</evidence>
<accession>A0A0D2P9J6</accession>
<dbReference type="AlphaFoldDB" id="A0A0D2P9J6"/>
<feature type="domain" description="TRIP4/RQT4 C2HC5-type zinc finger" evidence="2">
    <location>
        <begin position="73"/>
        <end position="124"/>
    </location>
</feature>
<proteinExistence type="predicted"/>
<feature type="compositionally biased region" description="Polar residues" evidence="1">
    <location>
        <begin position="284"/>
        <end position="295"/>
    </location>
</feature>
<dbReference type="OMA" id="LPNFACP"/>
<dbReference type="Proteomes" id="UP000054270">
    <property type="component" value="Unassembled WGS sequence"/>
</dbReference>